<sequence length="258" mass="28334">MAEAHRLIASDKPEDAATLKALFNPCFDNTNDTEDNRGTFERQLFMKFQGIAQYNYVDATGSSSLSKVCAAFADVSISPVEKLSRFVNNRGGDNCTYNRFEGYVEYYKNVTVAPEAWSRQWFYQTCAEFGFGQTTASGHGAFSPLKFGTIDVVQHKLCDAVFGIKDGDARAAATIKTYGGLKIDVENVVFSSGTIDPWTGLSLTNATGTVNAKSQVIDIEGTSHCRDMDSREPTDSGHLVWAHQRIEAAVDGFLRNKC</sequence>
<evidence type="ECO:0000256" key="4">
    <source>
        <dbReference type="ARBA" id="ARBA00022801"/>
    </source>
</evidence>
<keyword evidence="2" id="KW-0645">Protease</keyword>
<dbReference type="AlphaFoldDB" id="A0A485L2Y5"/>
<dbReference type="OrthoDB" id="76266at2759"/>
<name>A0A485L2Y5_9STRA</name>
<evidence type="ECO:0000256" key="3">
    <source>
        <dbReference type="ARBA" id="ARBA00022729"/>
    </source>
</evidence>
<gene>
    <name evidence="7" type="primary">Aste57867_14983</name>
    <name evidence="6" type="ORF">As57867_014927</name>
    <name evidence="7" type="ORF">ASTE57867_14983</name>
</gene>
<dbReference type="Pfam" id="PF05577">
    <property type="entry name" value="Peptidase_S28"/>
    <property type="match status" value="1"/>
</dbReference>
<keyword evidence="5" id="KW-0325">Glycoprotein</keyword>
<keyword evidence="3" id="KW-0732">Signal</keyword>
<dbReference type="PANTHER" id="PTHR11010:SF117">
    <property type="entry name" value="SERINE PROTEASE 16"/>
    <property type="match status" value="1"/>
</dbReference>
<dbReference type="InterPro" id="IPR042269">
    <property type="entry name" value="Ser_carbopepase_S28_SKS"/>
</dbReference>
<dbReference type="Proteomes" id="UP000332933">
    <property type="component" value="Unassembled WGS sequence"/>
</dbReference>
<dbReference type="GO" id="GO:0006508">
    <property type="term" value="P:proteolysis"/>
    <property type="evidence" value="ECO:0007669"/>
    <property type="project" value="UniProtKB-KW"/>
</dbReference>
<dbReference type="EMBL" id="VJMH01005600">
    <property type="protein sequence ID" value="KAF0694116.1"/>
    <property type="molecule type" value="Genomic_DNA"/>
</dbReference>
<dbReference type="EMBL" id="CAADRA010005621">
    <property type="protein sequence ID" value="VFT91797.1"/>
    <property type="molecule type" value="Genomic_DNA"/>
</dbReference>
<accession>A0A485L2Y5</accession>
<dbReference type="Gene3D" id="1.20.120.980">
    <property type="entry name" value="Serine carboxypeptidase S28, SKS domain"/>
    <property type="match status" value="1"/>
</dbReference>
<evidence type="ECO:0000256" key="2">
    <source>
        <dbReference type="ARBA" id="ARBA00022670"/>
    </source>
</evidence>
<comment type="similarity">
    <text evidence="1">Belongs to the peptidase S28 family.</text>
</comment>
<dbReference type="InterPro" id="IPR029058">
    <property type="entry name" value="AB_hydrolase_fold"/>
</dbReference>
<evidence type="ECO:0000313" key="6">
    <source>
        <dbReference type="EMBL" id="KAF0694116.1"/>
    </source>
</evidence>
<dbReference type="Gene3D" id="3.40.50.1820">
    <property type="entry name" value="alpha/beta hydrolase"/>
    <property type="match status" value="1"/>
</dbReference>
<evidence type="ECO:0000313" key="8">
    <source>
        <dbReference type="Proteomes" id="UP000332933"/>
    </source>
</evidence>
<evidence type="ECO:0000313" key="7">
    <source>
        <dbReference type="EMBL" id="VFT91797.1"/>
    </source>
</evidence>
<evidence type="ECO:0000256" key="5">
    <source>
        <dbReference type="ARBA" id="ARBA00023180"/>
    </source>
</evidence>
<evidence type="ECO:0000256" key="1">
    <source>
        <dbReference type="ARBA" id="ARBA00011079"/>
    </source>
</evidence>
<dbReference type="GO" id="GO:0070008">
    <property type="term" value="F:serine-type exopeptidase activity"/>
    <property type="evidence" value="ECO:0007669"/>
    <property type="project" value="InterPro"/>
</dbReference>
<proteinExistence type="inferred from homology"/>
<protein>
    <submittedName>
        <fullName evidence="7">Aste57867_14983 protein</fullName>
    </submittedName>
</protein>
<reference evidence="7 8" key="1">
    <citation type="submission" date="2019-03" db="EMBL/GenBank/DDBJ databases">
        <authorList>
            <person name="Gaulin E."/>
            <person name="Dumas B."/>
        </authorList>
    </citation>
    <scope>NUCLEOTIDE SEQUENCE [LARGE SCALE GENOMIC DNA]</scope>
    <source>
        <strain evidence="7">CBS 568.67</strain>
    </source>
</reference>
<dbReference type="PANTHER" id="PTHR11010">
    <property type="entry name" value="PROTEASE S28 PRO-X CARBOXYPEPTIDASE-RELATED"/>
    <property type="match status" value="1"/>
</dbReference>
<keyword evidence="4" id="KW-0378">Hydrolase</keyword>
<dbReference type="GO" id="GO:0008239">
    <property type="term" value="F:dipeptidyl-peptidase activity"/>
    <property type="evidence" value="ECO:0007669"/>
    <property type="project" value="TreeGrafter"/>
</dbReference>
<organism evidence="7 8">
    <name type="scientific">Aphanomyces stellatus</name>
    <dbReference type="NCBI Taxonomy" id="120398"/>
    <lineage>
        <taxon>Eukaryota</taxon>
        <taxon>Sar</taxon>
        <taxon>Stramenopiles</taxon>
        <taxon>Oomycota</taxon>
        <taxon>Saprolegniomycetes</taxon>
        <taxon>Saprolegniales</taxon>
        <taxon>Verrucalvaceae</taxon>
        <taxon>Aphanomyces</taxon>
    </lineage>
</organism>
<dbReference type="InterPro" id="IPR008758">
    <property type="entry name" value="Peptidase_S28"/>
</dbReference>
<keyword evidence="8" id="KW-1185">Reference proteome</keyword>
<reference evidence="6" key="2">
    <citation type="submission" date="2019-06" db="EMBL/GenBank/DDBJ databases">
        <title>Genomics analysis of Aphanomyces spp. identifies a new class of oomycete effector associated with host adaptation.</title>
        <authorList>
            <person name="Gaulin E."/>
        </authorList>
    </citation>
    <scope>NUCLEOTIDE SEQUENCE</scope>
    <source>
        <strain evidence="6">CBS 578.67</strain>
    </source>
</reference>